<keyword evidence="3" id="KW-1185">Reference proteome</keyword>
<evidence type="ECO:0000313" key="3">
    <source>
        <dbReference type="Proteomes" id="UP000011761"/>
    </source>
</evidence>
<evidence type="ECO:0000256" key="1">
    <source>
        <dbReference type="SAM" id="MobiDB-lite"/>
    </source>
</evidence>
<sequence>MVEKGVRRLAPMNKPNSLYDSTPQRCASCPRAGAVTQPHGRLHRRSLYSLRGGSLSGTTSWAGSSYRLSRQAHHPVIARSSLSSGQPYASGDRPWSWSEILEQVRSGFFPGSISTDVLHISPVARHRGRLALICCLSFPSGCTMTTCACEAEPLERTYGVRLSRTRFVPAKCIVRDEAEPGNDVRTSLNRTYSHTLRPVALQVAVPYVQVQTNHFDKCSA</sequence>
<dbReference type="GeneID" id="19112916"/>
<name>M2N468_BAUPA</name>
<protein>
    <submittedName>
        <fullName evidence="2">Uncharacterized protein</fullName>
    </submittedName>
</protein>
<dbReference type="EMBL" id="KB445559">
    <property type="protein sequence ID" value="EMC93814.1"/>
    <property type="molecule type" value="Genomic_DNA"/>
</dbReference>
<evidence type="ECO:0000313" key="2">
    <source>
        <dbReference type="EMBL" id="EMC93814.1"/>
    </source>
</evidence>
<dbReference type="HOGENOM" id="CLU_1255772_0_0_1"/>
<proteinExistence type="predicted"/>
<dbReference type="Proteomes" id="UP000011761">
    <property type="component" value="Unassembled WGS sequence"/>
</dbReference>
<organism evidence="2 3">
    <name type="scientific">Baudoinia panamericana (strain UAMH 10762)</name>
    <name type="common">Angels' share fungus</name>
    <name type="synonym">Baudoinia compniacensis (strain UAMH 10762)</name>
    <dbReference type="NCBI Taxonomy" id="717646"/>
    <lineage>
        <taxon>Eukaryota</taxon>
        <taxon>Fungi</taxon>
        <taxon>Dikarya</taxon>
        <taxon>Ascomycota</taxon>
        <taxon>Pezizomycotina</taxon>
        <taxon>Dothideomycetes</taxon>
        <taxon>Dothideomycetidae</taxon>
        <taxon>Mycosphaerellales</taxon>
        <taxon>Teratosphaeriaceae</taxon>
        <taxon>Baudoinia</taxon>
    </lineage>
</organism>
<dbReference type="KEGG" id="bcom:BAUCODRAFT_36269"/>
<feature type="region of interest" description="Disordered" evidence="1">
    <location>
        <begin position="1"/>
        <end position="22"/>
    </location>
</feature>
<reference evidence="2 3" key="1">
    <citation type="journal article" date="2012" name="PLoS Pathog.">
        <title>Diverse lifestyles and strategies of plant pathogenesis encoded in the genomes of eighteen Dothideomycetes fungi.</title>
        <authorList>
            <person name="Ohm R.A."/>
            <person name="Feau N."/>
            <person name="Henrissat B."/>
            <person name="Schoch C.L."/>
            <person name="Horwitz B.A."/>
            <person name="Barry K.W."/>
            <person name="Condon B.J."/>
            <person name="Copeland A.C."/>
            <person name="Dhillon B."/>
            <person name="Glaser F."/>
            <person name="Hesse C.N."/>
            <person name="Kosti I."/>
            <person name="LaButti K."/>
            <person name="Lindquist E.A."/>
            <person name="Lucas S."/>
            <person name="Salamov A.A."/>
            <person name="Bradshaw R.E."/>
            <person name="Ciuffetti L."/>
            <person name="Hamelin R.C."/>
            <person name="Kema G.H.J."/>
            <person name="Lawrence C."/>
            <person name="Scott J.A."/>
            <person name="Spatafora J.W."/>
            <person name="Turgeon B.G."/>
            <person name="de Wit P.J.G.M."/>
            <person name="Zhong S."/>
            <person name="Goodwin S.B."/>
            <person name="Grigoriev I.V."/>
        </authorList>
    </citation>
    <scope>NUCLEOTIDE SEQUENCE [LARGE SCALE GENOMIC DNA]</scope>
    <source>
        <strain evidence="2 3">UAMH 10762</strain>
    </source>
</reference>
<gene>
    <name evidence="2" type="ORF">BAUCODRAFT_36269</name>
</gene>
<dbReference type="RefSeq" id="XP_007678593.1">
    <property type="nucleotide sequence ID" value="XM_007680403.1"/>
</dbReference>
<dbReference type="AlphaFoldDB" id="M2N468"/>
<accession>M2N468</accession>